<name>A0A949K2I5_9FIRM</name>
<accession>A0A949K2I5</accession>
<reference evidence="1" key="1">
    <citation type="submission" date="2021-06" db="EMBL/GenBank/DDBJ databases">
        <title>Description of novel taxa of the family Lachnospiraceae.</title>
        <authorList>
            <person name="Chaplin A.V."/>
            <person name="Sokolova S.R."/>
            <person name="Pikina A.P."/>
            <person name="Korzhanova M."/>
            <person name="Belova V."/>
            <person name="Korostin D."/>
            <person name="Efimov B.A."/>
        </authorList>
    </citation>
    <scope>NUCLEOTIDE SEQUENCE</scope>
    <source>
        <strain evidence="1">ASD5720</strain>
    </source>
</reference>
<comment type="caution">
    <text evidence="1">The sequence shown here is derived from an EMBL/GenBank/DDBJ whole genome shotgun (WGS) entry which is preliminary data.</text>
</comment>
<gene>
    <name evidence="1" type="ORF">KTH89_24835</name>
</gene>
<evidence type="ECO:0000313" key="1">
    <source>
        <dbReference type="EMBL" id="MBU9739748.1"/>
    </source>
</evidence>
<dbReference type="Proteomes" id="UP000712157">
    <property type="component" value="Unassembled WGS sequence"/>
</dbReference>
<evidence type="ECO:0000313" key="2">
    <source>
        <dbReference type="Proteomes" id="UP000712157"/>
    </source>
</evidence>
<feature type="non-terminal residue" evidence="1">
    <location>
        <position position="97"/>
    </location>
</feature>
<protein>
    <submittedName>
        <fullName evidence="1">Tetracycline resistance ribosomal protection protein Tet(W)</fullName>
    </submittedName>
</protein>
<dbReference type="AlphaFoldDB" id="A0A949K2I5"/>
<proteinExistence type="predicted"/>
<feature type="non-terminal residue" evidence="1">
    <location>
        <position position="1"/>
    </location>
</feature>
<organism evidence="1 2">
    <name type="scientific">Diplocloster agilis</name>
    <dbReference type="NCBI Taxonomy" id="2850323"/>
    <lineage>
        <taxon>Bacteria</taxon>
        <taxon>Bacillati</taxon>
        <taxon>Bacillota</taxon>
        <taxon>Clostridia</taxon>
        <taxon>Lachnospirales</taxon>
        <taxon>Lachnospiraceae</taxon>
        <taxon>Diplocloster</taxon>
    </lineage>
</organism>
<keyword evidence="2" id="KW-1185">Reference proteome</keyword>
<sequence length="97" mass="10902">RDTVALAGREKLKITEMRIPSKGEIVRTDTAYPGEIVILPSDSVRLNDVLGDQTRLPRKRWREAPLPMLRTTIAPKTAAQRERLLDALTQLADTDPL</sequence>
<dbReference type="EMBL" id="JAHQCW010000110">
    <property type="protein sequence ID" value="MBU9739748.1"/>
    <property type="molecule type" value="Genomic_DNA"/>
</dbReference>